<dbReference type="KEGG" id="epa:110252274"/>
<evidence type="ECO:0000256" key="1">
    <source>
        <dbReference type="ARBA" id="ARBA00038125"/>
    </source>
</evidence>
<sequence length="509" mass="57008">MDKRINKRRPCRPVSELITLFDHQEAEKSKASQWRSENALNLPKSPQITHKRNSASLSRSGNSEISKSSECVQAESVRDKSCVTGGKAGTRTARPPLQAKQTHGKTLEKTKKKVMEEKRRDKNDLDIPESLKKEAKQEKQAVRNNSDGDSESDTESCTRKKFPLDDSLAVLRREMHSLRKQDVELMSQLLALNSSIQDIKSSSSSMSNYSDTSDAETEIENNSPIRQAWHQRESSTGSDTSDFEIRRGTLRPTYKQSNVNRDSLGSEVSGYYSNPSPRSSYHGSKSSLNAYDVSGAESFVSRSECCSPQPSSPVSADPPFTHAYHCRQKTWLNQDLLGLGMTGSDPMLNRDFPDGDKLQPPVHSKAFHAGDEKVRRMSLQQKRLYSRRNTACSTLSDMSRSGSDHSLSGYDFDSDNSRTSVQSSRIQKWQRSKSTCALNGAHNSTSRTPIKNTIKVDLRNNPPTPGTAIELILPIQPLQPTRRNSALRMAERKQVNKLNSLSKRQSTIW</sequence>
<dbReference type="PANTHER" id="PTHR46949:SF1">
    <property type="entry name" value="AT07979P2"/>
    <property type="match status" value="1"/>
</dbReference>
<evidence type="ECO:0000313" key="4">
    <source>
        <dbReference type="Proteomes" id="UP000887567"/>
    </source>
</evidence>
<feature type="region of interest" description="Disordered" evidence="2">
    <location>
        <begin position="390"/>
        <end position="448"/>
    </location>
</feature>
<evidence type="ECO:0000313" key="3">
    <source>
        <dbReference type="EnsemblMetazoa" id="XP_020914714.1"/>
    </source>
</evidence>
<dbReference type="AlphaFoldDB" id="A0A913Y3U3"/>
<dbReference type="OrthoDB" id="1681166at2759"/>
<feature type="compositionally biased region" description="Polar residues" evidence="2">
    <location>
        <begin position="417"/>
        <end position="448"/>
    </location>
</feature>
<dbReference type="Pfam" id="PF14854">
    <property type="entry name" value="LURAP"/>
    <property type="match status" value="1"/>
</dbReference>
<evidence type="ECO:0000256" key="2">
    <source>
        <dbReference type="SAM" id="MobiDB-lite"/>
    </source>
</evidence>
<protein>
    <submittedName>
        <fullName evidence="3">Uncharacterized protein</fullName>
    </submittedName>
</protein>
<dbReference type="EnsemblMetazoa" id="XM_021059055.2">
    <property type="protein sequence ID" value="XP_020914714.1"/>
    <property type="gene ID" value="LOC110252274"/>
</dbReference>
<feature type="compositionally biased region" description="Polar residues" evidence="2">
    <location>
        <begin position="31"/>
        <end position="71"/>
    </location>
</feature>
<feature type="compositionally biased region" description="Low complexity" evidence="2">
    <location>
        <begin position="198"/>
        <end position="212"/>
    </location>
</feature>
<dbReference type="InterPro" id="IPR039499">
    <property type="entry name" value="LURA1/LRA25"/>
</dbReference>
<comment type="similarity">
    <text evidence="1">Belongs to the FAM89 family.</text>
</comment>
<keyword evidence="4" id="KW-1185">Reference proteome</keyword>
<dbReference type="PANTHER" id="PTHR46949">
    <property type="entry name" value="LEUCINE REPEAT ADAPTER PROTEIN 25"/>
    <property type="match status" value="1"/>
</dbReference>
<feature type="compositionally biased region" description="Polar residues" evidence="2">
    <location>
        <begin position="271"/>
        <end position="284"/>
    </location>
</feature>
<feature type="compositionally biased region" description="Polar residues" evidence="2">
    <location>
        <begin position="390"/>
        <end position="406"/>
    </location>
</feature>
<accession>A0A913Y3U3</accession>
<feature type="compositionally biased region" description="Basic and acidic residues" evidence="2">
    <location>
        <begin position="105"/>
        <end position="141"/>
    </location>
</feature>
<dbReference type="Proteomes" id="UP000887567">
    <property type="component" value="Unplaced"/>
</dbReference>
<name>A0A913Y3U3_EXADI</name>
<organism evidence="3 4">
    <name type="scientific">Exaiptasia diaphana</name>
    <name type="common">Tropical sea anemone</name>
    <name type="synonym">Aiptasia pulchella</name>
    <dbReference type="NCBI Taxonomy" id="2652724"/>
    <lineage>
        <taxon>Eukaryota</taxon>
        <taxon>Metazoa</taxon>
        <taxon>Cnidaria</taxon>
        <taxon>Anthozoa</taxon>
        <taxon>Hexacorallia</taxon>
        <taxon>Actiniaria</taxon>
        <taxon>Aiptasiidae</taxon>
        <taxon>Exaiptasia</taxon>
    </lineage>
</organism>
<dbReference type="OMA" id="AIRMRIC"/>
<feature type="compositionally biased region" description="Polar residues" evidence="2">
    <location>
        <begin position="254"/>
        <end position="263"/>
    </location>
</feature>
<dbReference type="RefSeq" id="XP_020914714.1">
    <property type="nucleotide sequence ID" value="XM_021059055.2"/>
</dbReference>
<reference evidence="3" key="1">
    <citation type="submission" date="2022-11" db="UniProtKB">
        <authorList>
            <consortium name="EnsemblMetazoa"/>
        </authorList>
    </citation>
    <scope>IDENTIFICATION</scope>
</reference>
<feature type="region of interest" description="Disordered" evidence="2">
    <location>
        <begin position="24"/>
        <end position="159"/>
    </location>
</feature>
<proteinExistence type="inferred from homology"/>
<feature type="region of interest" description="Disordered" evidence="2">
    <location>
        <begin position="198"/>
        <end position="284"/>
    </location>
</feature>
<dbReference type="GeneID" id="110252274"/>